<dbReference type="EMBL" id="JBCGBO010000007">
    <property type="protein sequence ID" value="KAK9187335.1"/>
    <property type="molecule type" value="Genomic_DNA"/>
</dbReference>
<feature type="region of interest" description="Disordered" evidence="2">
    <location>
        <begin position="393"/>
        <end position="447"/>
    </location>
</feature>
<feature type="compositionally biased region" description="Polar residues" evidence="2">
    <location>
        <begin position="303"/>
        <end position="318"/>
    </location>
</feature>
<feature type="region of interest" description="Disordered" evidence="2">
    <location>
        <begin position="1"/>
        <end position="22"/>
    </location>
</feature>
<proteinExistence type="predicted"/>
<sequence length="886" mass="97554">MPSSDQEMQDQRTNSGMEDSNTMTIEFLRARLLSERSVSKSARQRADELARRVVELEEQLKLVSLQRKKAEKATADVLAILENNGISEISDSFDSGSDQETPCESEVGNNFNKEEENSVDSKFRRNASVEHSGSGNDFSPVPHRGLSWNGRRGTKQSLEKYKDSYLRRRRSFASTGSSSPKNRVGKSCRQIRRRESKSAVEELKTEPVKVDSQENGGGTSLEVDRKPEILRGSEAQEEQYLGEGSDSGCFENEKLVTGGGIDFNGCGGDKDMEKALEDQAQLIGRYEEMEKAQREWEERFRENNSSTPDSCDPGNQSDVTEEREESKVQVQRVAGTVNSQVQEAKTEVHLSNELSNTKSNGFLPPQSGDQKCSSTPASEPLAQDFAFTMSNEKQNQESLGNNHYLPSHSSHHRLHPHGSPENQSSHIVSSNTGSSSRREVSGSQSEQYALVPHETSSGFNEVLEALKQARLSLRQKMSSLPLTESRSVGKVIEPSLSASTVWDRVEIPVGCSGLFRVPTDYAVETSKANFLVSDSRPSLANYNPTSGIGLVSDDQTVSNSLMDTRSTFAADNFRPTRDLSLTGPSTDTRSSYSAENRLLTRQYSDTRSRVSMMRPSFDSNLDAGLPSSSQYMYPNFSSYPDQVPQVPRNERLSTFLPGRSVEMSPILDAGLSSSSQSANPYFSSYPDLLPQIPTREGLSTLRPSRGGYQFLGIYDDDMSILESGLYKKSYDIGHSGGNFHHHVNDDDDDDDQSGAAAAAAGKSNDNIDPRLLMLLKYFRELYAREAELFKKVFPGIRKEFAEAFRKIGAMLSQVKMQQSRVKTMQRSLSLGSHRTRGIGGGEPPGRLQRFKVRTVVVDDGVGQGQGAAAGSGGQGGQGDTKSISSK</sequence>
<reference evidence="3 4" key="1">
    <citation type="submission" date="2024-05" db="EMBL/GenBank/DDBJ databases">
        <title>Haplotype-resolved chromosome-level genome assembly of Huyou (Citrus changshanensis).</title>
        <authorList>
            <person name="Miao C."/>
            <person name="Chen W."/>
            <person name="Wu Y."/>
            <person name="Wang L."/>
            <person name="Zhao S."/>
            <person name="Grierson D."/>
            <person name="Xu C."/>
            <person name="Chen K."/>
        </authorList>
    </citation>
    <scope>NUCLEOTIDE SEQUENCE [LARGE SCALE GENOMIC DNA]</scope>
    <source>
        <strain evidence="3">01-14</strain>
        <tissue evidence="3">Leaf</tissue>
    </source>
</reference>
<evidence type="ECO:0000256" key="2">
    <source>
        <dbReference type="SAM" id="MobiDB-lite"/>
    </source>
</evidence>
<feature type="region of interest" description="Disordered" evidence="2">
    <location>
        <begin position="352"/>
        <end position="378"/>
    </location>
</feature>
<dbReference type="AlphaFoldDB" id="A0AAP0LU64"/>
<feature type="compositionally biased region" description="Polar residues" evidence="2">
    <location>
        <begin position="367"/>
        <end position="377"/>
    </location>
</feature>
<feature type="compositionally biased region" description="Polar residues" evidence="2">
    <location>
        <begin position="172"/>
        <end position="181"/>
    </location>
</feature>
<feature type="compositionally biased region" description="Basic and acidic residues" evidence="2">
    <location>
        <begin position="112"/>
        <end position="123"/>
    </location>
</feature>
<evidence type="ECO:0000313" key="3">
    <source>
        <dbReference type="EMBL" id="KAK9187335.1"/>
    </source>
</evidence>
<organism evidence="3 4">
    <name type="scientific">Citrus x changshan-huyou</name>
    <dbReference type="NCBI Taxonomy" id="2935761"/>
    <lineage>
        <taxon>Eukaryota</taxon>
        <taxon>Viridiplantae</taxon>
        <taxon>Streptophyta</taxon>
        <taxon>Embryophyta</taxon>
        <taxon>Tracheophyta</taxon>
        <taxon>Spermatophyta</taxon>
        <taxon>Magnoliopsida</taxon>
        <taxon>eudicotyledons</taxon>
        <taxon>Gunneridae</taxon>
        <taxon>Pentapetalae</taxon>
        <taxon>rosids</taxon>
        <taxon>malvids</taxon>
        <taxon>Sapindales</taxon>
        <taxon>Rutaceae</taxon>
        <taxon>Aurantioideae</taxon>
        <taxon>Citrus</taxon>
    </lineage>
</organism>
<evidence type="ECO:0000256" key="1">
    <source>
        <dbReference type="SAM" id="Coils"/>
    </source>
</evidence>
<dbReference type="PANTHER" id="PTHR33701">
    <property type="entry name" value="TRANSMEMBRANE PROTEIN"/>
    <property type="match status" value="1"/>
</dbReference>
<feature type="coiled-coil region" evidence="1">
    <location>
        <begin position="39"/>
        <end position="73"/>
    </location>
</feature>
<dbReference type="Proteomes" id="UP001428341">
    <property type="component" value="Unassembled WGS sequence"/>
</dbReference>
<feature type="compositionally biased region" description="Basic and acidic residues" evidence="2">
    <location>
        <begin position="196"/>
        <end position="212"/>
    </location>
</feature>
<evidence type="ECO:0000313" key="4">
    <source>
        <dbReference type="Proteomes" id="UP001428341"/>
    </source>
</evidence>
<feature type="compositionally biased region" description="Basic and acidic residues" evidence="2">
    <location>
        <begin position="222"/>
        <end position="231"/>
    </location>
</feature>
<protein>
    <submittedName>
        <fullName evidence="3">Uncharacterized protein</fullName>
    </submittedName>
</protein>
<comment type="caution">
    <text evidence="3">The sequence shown here is derived from an EMBL/GenBank/DDBJ whole genome shotgun (WGS) entry which is preliminary data.</text>
</comment>
<feature type="region of interest" description="Disordered" evidence="2">
    <location>
        <begin position="861"/>
        <end position="886"/>
    </location>
</feature>
<accession>A0AAP0LU64</accession>
<feature type="compositionally biased region" description="Polar residues" evidence="2">
    <location>
        <begin position="421"/>
        <end position="432"/>
    </location>
</feature>
<feature type="compositionally biased region" description="Gly residues" evidence="2">
    <location>
        <begin position="861"/>
        <end position="878"/>
    </location>
</feature>
<feature type="region of interest" description="Disordered" evidence="2">
    <location>
        <begin position="825"/>
        <end position="845"/>
    </location>
</feature>
<feature type="compositionally biased region" description="Polar residues" evidence="2">
    <location>
        <begin position="88"/>
        <end position="111"/>
    </location>
</feature>
<keyword evidence="1" id="KW-0175">Coiled coil</keyword>
<gene>
    <name evidence="3" type="ORF">WN944_018727</name>
</gene>
<name>A0AAP0LU64_9ROSI</name>
<dbReference type="PANTHER" id="PTHR33701:SF3">
    <property type="entry name" value="TRANSCRIPTIONAL REGULATOR ATRX"/>
    <property type="match status" value="1"/>
</dbReference>
<feature type="region of interest" description="Disordered" evidence="2">
    <location>
        <begin position="741"/>
        <end position="761"/>
    </location>
</feature>
<feature type="region of interest" description="Disordered" evidence="2">
    <location>
        <begin position="88"/>
        <end position="246"/>
    </location>
</feature>
<feature type="region of interest" description="Disordered" evidence="2">
    <location>
        <begin position="294"/>
        <end position="327"/>
    </location>
</feature>
<feature type="compositionally biased region" description="Basic residues" evidence="2">
    <location>
        <begin position="183"/>
        <end position="195"/>
    </location>
</feature>
<keyword evidence="4" id="KW-1185">Reference proteome</keyword>
<feature type="compositionally biased region" description="Basic and acidic residues" evidence="2">
    <location>
        <begin position="157"/>
        <end position="166"/>
    </location>
</feature>